<protein>
    <submittedName>
        <fullName evidence="1">Uncharacterized protein</fullName>
    </submittedName>
</protein>
<name>A0A6A4PX39_LUPAL</name>
<proteinExistence type="predicted"/>
<accession>A0A6A4PX39</accession>
<evidence type="ECO:0000313" key="1">
    <source>
        <dbReference type="EMBL" id="KAE9606022.1"/>
    </source>
</evidence>
<keyword evidence="2" id="KW-1185">Reference proteome</keyword>
<organism evidence="1 2">
    <name type="scientific">Lupinus albus</name>
    <name type="common">White lupine</name>
    <name type="synonym">Lupinus termis</name>
    <dbReference type="NCBI Taxonomy" id="3870"/>
    <lineage>
        <taxon>Eukaryota</taxon>
        <taxon>Viridiplantae</taxon>
        <taxon>Streptophyta</taxon>
        <taxon>Embryophyta</taxon>
        <taxon>Tracheophyta</taxon>
        <taxon>Spermatophyta</taxon>
        <taxon>Magnoliopsida</taxon>
        <taxon>eudicotyledons</taxon>
        <taxon>Gunneridae</taxon>
        <taxon>Pentapetalae</taxon>
        <taxon>rosids</taxon>
        <taxon>fabids</taxon>
        <taxon>Fabales</taxon>
        <taxon>Fabaceae</taxon>
        <taxon>Papilionoideae</taxon>
        <taxon>50 kb inversion clade</taxon>
        <taxon>genistoids sensu lato</taxon>
        <taxon>core genistoids</taxon>
        <taxon>Genisteae</taxon>
        <taxon>Lupinus</taxon>
    </lineage>
</organism>
<dbReference type="Proteomes" id="UP000447434">
    <property type="component" value="Chromosome 10"/>
</dbReference>
<comment type="caution">
    <text evidence="1">The sequence shown here is derived from an EMBL/GenBank/DDBJ whole genome shotgun (WGS) entry which is preliminary data.</text>
</comment>
<sequence>MENRINPNGVPAVAFTRNMIEKIENPYTYLLAVSLVPKYSYFVVKFSTFYRTMATIHFWTDKIMFKIKGYPSVT</sequence>
<dbReference type="EMBL" id="WOCE01000010">
    <property type="protein sequence ID" value="KAE9606022.1"/>
    <property type="molecule type" value="Genomic_DNA"/>
</dbReference>
<evidence type="ECO:0000313" key="2">
    <source>
        <dbReference type="Proteomes" id="UP000447434"/>
    </source>
</evidence>
<dbReference type="AlphaFoldDB" id="A0A6A4PX39"/>
<gene>
    <name evidence="1" type="ORF">Lalb_Chr10g0103491</name>
</gene>
<reference evidence="2" key="1">
    <citation type="journal article" date="2020" name="Nat. Commun.">
        <title>Genome sequence of the cluster root forming white lupin.</title>
        <authorList>
            <person name="Hufnagel B."/>
            <person name="Marques A."/>
            <person name="Soriano A."/>
            <person name="Marques L."/>
            <person name="Divol F."/>
            <person name="Doumas P."/>
            <person name="Sallet E."/>
            <person name="Mancinotti D."/>
            <person name="Carrere S."/>
            <person name="Marande W."/>
            <person name="Arribat S."/>
            <person name="Keller J."/>
            <person name="Huneau C."/>
            <person name="Blein T."/>
            <person name="Aime D."/>
            <person name="Laguerre M."/>
            <person name="Taylor J."/>
            <person name="Schubert V."/>
            <person name="Nelson M."/>
            <person name="Geu-Flores F."/>
            <person name="Crespi M."/>
            <person name="Gallardo-Guerrero K."/>
            <person name="Delaux P.-M."/>
            <person name="Salse J."/>
            <person name="Berges H."/>
            <person name="Guyot R."/>
            <person name="Gouzy J."/>
            <person name="Peret B."/>
        </authorList>
    </citation>
    <scope>NUCLEOTIDE SEQUENCE [LARGE SCALE GENOMIC DNA]</scope>
    <source>
        <strain evidence="2">cv. Amiga</strain>
    </source>
</reference>